<sequence>MRYQPDNLNYRPIYTASELQHLHQLAGKLSLAELLVTPRNLEAIGIEFIYSSAQLEGNGYSKADTLALFNMGQTAGGKQYSDAVMLLNLRRSYQYLLAQLGQPPDWPDFVKTTHSLIARDLVLPEEAGVVRRKHITITETDYIPLDNPQQLDAELKYLLHTAAAIHDPFEQALYLHNNLAYLQYFIDCNKRTGRNSHNYALMNAGHFPCIYPQESYRDYINGLITYYESGDYRPSAIYHISAYEQTAARYGTQPDIDIARPPKKQEPQ</sequence>
<feature type="domain" description="Fido" evidence="11">
    <location>
        <begin position="105"/>
        <end position="241"/>
    </location>
</feature>
<evidence type="ECO:0000256" key="10">
    <source>
        <dbReference type="PIRSR" id="PIRSR640198-3"/>
    </source>
</evidence>
<dbReference type="AlphaFoldDB" id="A0A381E5L2"/>
<dbReference type="PANTHER" id="PTHR13504">
    <property type="entry name" value="FIDO DOMAIN-CONTAINING PROTEIN DDB_G0283145"/>
    <property type="match status" value="1"/>
</dbReference>
<dbReference type="SUPFAM" id="SSF140931">
    <property type="entry name" value="Fic-like"/>
    <property type="match status" value="1"/>
</dbReference>
<comment type="subcellular location">
    <subcellularLocation>
        <location evidence="1">Membrane</location>
        <topology evidence="1">Single-pass membrane protein</topology>
    </subcellularLocation>
</comment>
<dbReference type="Gene3D" id="1.10.3290.10">
    <property type="entry name" value="Fido-like domain"/>
    <property type="match status" value="1"/>
</dbReference>
<evidence type="ECO:0000256" key="7">
    <source>
        <dbReference type="ARBA" id="ARBA00022989"/>
    </source>
</evidence>
<keyword evidence="5" id="KW-0802">TPR repeat</keyword>
<feature type="binding site" evidence="9">
    <location>
        <begin position="187"/>
        <end position="194"/>
    </location>
    <ligand>
        <name>ATP</name>
        <dbReference type="ChEBI" id="CHEBI:30616"/>
    </ligand>
</feature>
<accession>A0A381E5L2</accession>
<gene>
    <name evidence="12" type="ORF">NCTC13294_01034</name>
</gene>
<keyword evidence="3" id="KW-0677">Repeat</keyword>
<dbReference type="InterPro" id="IPR036597">
    <property type="entry name" value="Fido-like_dom_sf"/>
</dbReference>
<name>A0A381E5L2_9GAMM</name>
<evidence type="ECO:0000313" key="12">
    <source>
        <dbReference type="EMBL" id="SUX21548.1"/>
    </source>
</evidence>
<evidence type="ECO:0000256" key="6">
    <source>
        <dbReference type="ARBA" id="ARBA00022840"/>
    </source>
</evidence>
<keyword evidence="2" id="KW-0812">Transmembrane</keyword>
<dbReference type="GO" id="GO:0016020">
    <property type="term" value="C:membrane"/>
    <property type="evidence" value="ECO:0007669"/>
    <property type="project" value="UniProtKB-SubCell"/>
</dbReference>
<reference evidence="12 13" key="1">
    <citation type="submission" date="2018-06" db="EMBL/GenBank/DDBJ databases">
        <authorList>
            <consortium name="Pathogen Informatics"/>
            <person name="Doyle S."/>
        </authorList>
    </citation>
    <scope>NUCLEOTIDE SEQUENCE [LARGE SCALE GENOMIC DNA]</scope>
    <source>
        <strain evidence="12 13">NCTC13294</strain>
    </source>
</reference>
<dbReference type="OrthoDB" id="9807853at2"/>
<keyword evidence="8" id="KW-0472">Membrane</keyword>
<dbReference type="Pfam" id="PF02661">
    <property type="entry name" value="Fic"/>
    <property type="match status" value="1"/>
</dbReference>
<keyword evidence="13" id="KW-1185">Reference proteome</keyword>
<dbReference type="GO" id="GO:0005524">
    <property type="term" value="F:ATP binding"/>
    <property type="evidence" value="ECO:0007669"/>
    <property type="project" value="UniProtKB-KW"/>
</dbReference>
<proteinExistence type="predicted"/>
<evidence type="ECO:0000256" key="3">
    <source>
        <dbReference type="ARBA" id="ARBA00022737"/>
    </source>
</evidence>
<keyword evidence="6 9" id="KW-0067">ATP-binding</keyword>
<evidence type="ECO:0000259" key="11">
    <source>
        <dbReference type="PROSITE" id="PS51459"/>
    </source>
</evidence>
<evidence type="ECO:0000256" key="4">
    <source>
        <dbReference type="ARBA" id="ARBA00022741"/>
    </source>
</evidence>
<keyword evidence="7" id="KW-1133">Transmembrane helix</keyword>
<evidence type="ECO:0000256" key="2">
    <source>
        <dbReference type="ARBA" id="ARBA00022692"/>
    </source>
</evidence>
<evidence type="ECO:0000256" key="8">
    <source>
        <dbReference type="ARBA" id="ARBA00023136"/>
    </source>
</evidence>
<dbReference type="Proteomes" id="UP000254572">
    <property type="component" value="Unassembled WGS sequence"/>
</dbReference>
<dbReference type="PANTHER" id="PTHR13504:SF34">
    <property type="entry name" value="PROTEIN ADENYLYLTRANSFERASE FICD"/>
    <property type="match status" value="1"/>
</dbReference>
<dbReference type="EMBL" id="UFUW01000001">
    <property type="protein sequence ID" value="SUX21548.1"/>
    <property type="molecule type" value="Genomic_DNA"/>
</dbReference>
<evidence type="ECO:0000256" key="5">
    <source>
        <dbReference type="ARBA" id="ARBA00022803"/>
    </source>
</evidence>
<dbReference type="PROSITE" id="PS51459">
    <property type="entry name" value="FIDO"/>
    <property type="match status" value="1"/>
</dbReference>
<evidence type="ECO:0000256" key="9">
    <source>
        <dbReference type="PIRSR" id="PIRSR640198-2"/>
    </source>
</evidence>
<feature type="site" description="Important for autoinhibition of adenylyltransferase activity" evidence="10">
    <location>
        <position position="56"/>
    </location>
</feature>
<dbReference type="InterPro" id="IPR040198">
    <property type="entry name" value="Fido_containing"/>
</dbReference>
<dbReference type="RefSeq" id="WP_115611357.1">
    <property type="nucleotide sequence ID" value="NZ_JBHLZC010000001.1"/>
</dbReference>
<organism evidence="12 13">
    <name type="scientific">Cardiobacterium valvarum</name>
    <dbReference type="NCBI Taxonomy" id="194702"/>
    <lineage>
        <taxon>Bacteria</taxon>
        <taxon>Pseudomonadati</taxon>
        <taxon>Pseudomonadota</taxon>
        <taxon>Gammaproteobacteria</taxon>
        <taxon>Cardiobacteriales</taxon>
        <taxon>Cardiobacteriaceae</taxon>
        <taxon>Cardiobacterium</taxon>
    </lineage>
</organism>
<evidence type="ECO:0000256" key="1">
    <source>
        <dbReference type="ARBA" id="ARBA00004167"/>
    </source>
</evidence>
<dbReference type="InterPro" id="IPR003812">
    <property type="entry name" value="Fido"/>
</dbReference>
<keyword evidence="4 9" id="KW-0547">Nucleotide-binding</keyword>
<protein>
    <submittedName>
        <fullName evidence="12">Fic/DOC family</fullName>
    </submittedName>
</protein>
<evidence type="ECO:0000313" key="13">
    <source>
        <dbReference type="Proteomes" id="UP000254572"/>
    </source>
</evidence>